<organism evidence="7 8">
    <name type="scientific">Ananas comosus</name>
    <name type="common">Pineapple</name>
    <name type="synonym">Ananas ananas</name>
    <dbReference type="NCBI Taxonomy" id="4615"/>
    <lineage>
        <taxon>Eukaryota</taxon>
        <taxon>Viridiplantae</taxon>
        <taxon>Streptophyta</taxon>
        <taxon>Embryophyta</taxon>
        <taxon>Tracheophyta</taxon>
        <taxon>Spermatophyta</taxon>
        <taxon>Magnoliopsida</taxon>
        <taxon>Liliopsida</taxon>
        <taxon>Poales</taxon>
        <taxon>Bromeliaceae</taxon>
        <taxon>Bromelioideae</taxon>
        <taxon>Ananas</taxon>
    </lineage>
</organism>
<gene>
    <name evidence="8" type="primary">LOC109719299</name>
</gene>
<dbReference type="GO" id="GO:0000981">
    <property type="term" value="F:DNA-binding transcription factor activity, RNA polymerase II-specific"/>
    <property type="evidence" value="ECO:0007669"/>
    <property type="project" value="InterPro"/>
</dbReference>
<keyword evidence="3" id="KW-0238">DNA-binding</keyword>
<dbReference type="CDD" id="cd00266">
    <property type="entry name" value="MADS_SRF_like"/>
    <property type="match status" value="1"/>
</dbReference>
<dbReference type="GO" id="GO:0005634">
    <property type="term" value="C:nucleus"/>
    <property type="evidence" value="ECO:0007669"/>
    <property type="project" value="UniProtKB-SubCell"/>
</dbReference>
<comment type="subcellular location">
    <subcellularLocation>
        <location evidence="1">Nucleus</location>
    </subcellularLocation>
</comment>
<dbReference type="Proteomes" id="UP000515123">
    <property type="component" value="Linkage group 13"/>
</dbReference>
<dbReference type="GO" id="GO:0045944">
    <property type="term" value="P:positive regulation of transcription by RNA polymerase II"/>
    <property type="evidence" value="ECO:0007669"/>
    <property type="project" value="InterPro"/>
</dbReference>
<dbReference type="InterPro" id="IPR002100">
    <property type="entry name" value="TF_MADSbox"/>
</dbReference>
<evidence type="ECO:0000313" key="7">
    <source>
        <dbReference type="Proteomes" id="UP000515123"/>
    </source>
</evidence>
<evidence type="ECO:0000259" key="6">
    <source>
        <dbReference type="PROSITE" id="PS50066"/>
    </source>
</evidence>
<reference evidence="8" key="2">
    <citation type="submission" date="2025-08" db="UniProtKB">
        <authorList>
            <consortium name="RefSeq"/>
        </authorList>
    </citation>
    <scope>IDENTIFICATION</scope>
    <source>
        <tissue evidence="8">Leaf</tissue>
    </source>
</reference>
<accession>A0A6P5G0V2</accession>
<proteinExistence type="predicted"/>
<dbReference type="RefSeq" id="XP_020101462.1">
    <property type="nucleotide sequence ID" value="XM_020245873.1"/>
</dbReference>
<feature type="domain" description="MADS-box" evidence="6">
    <location>
        <begin position="1"/>
        <end position="50"/>
    </location>
</feature>
<dbReference type="AlphaFoldDB" id="A0A6P5G0V2"/>
<dbReference type="Gramene" id="Aco013644.1.mrna1">
    <property type="protein sequence ID" value="Aco013644.1.mrna1.cds1"/>
    <property type="gene ID" value="Aco013644.1.path1"/>
</dbReference>
<dbReference type="PROSITE" id="PS50066">
    <property type="entry name" value="MADS_BOX_2"/>
    <property type="match status" value="1"/>
</dbReference>
<dbReference type="PRINTS" id="PR00404">
    <property type="entry name" value="MADSDOMAIN"/>
</dbReference>
<dbReference type="OrthoDB" id="678337at2759"/>
<dbReference type="InterPro" id="IPR033897">
    <property type="entry name" value="SRF-like_MADS-box"/>
</dbReference>
<dbReference type="SMART" id="SM00432">
    <property type="entry name" value="MADS"/>
    <property type="match status" value="1"/>
</dbReference>
<keyword evidence="5" id="KW-0539">Nucleus</keyword>
<name>A0A6P5G0V2_ANACO</name>
<keyword evidence="4" id="KW-0804">Transcription</keyword>
<dbReference type="Pfam" id="PF00319">
    <property type="entry name" value="SRF-TF"/>
    <property type="match status" value="1"/>
</dbReference>
<dbReference type="Gene3D" id="3.40.1810.10">
    <property type="entry name" value="Transcription factor, MADS-box"/>
    <property type="match status" value="1"/>
</dbReference>
<evidence type="ECO:0000256" key="3">
    <source>
        <dbReference type="ARBA" id="ARBA00023125"/>
    </source>
</evidence>
<dbReference type="PANTHER" id="PTHR11945:SF387">
    <property type="entry name" value="AGAMOUS-LIKE MADS-BOX PROTEIN AGL80"/>
    <property type="match status" value="1"/>
</dbReference>
<dbReference type="SUPFAM" id="SSF55455">
    <property type="entry name" value="SRF-like"/>
    <property type="match status" value="1"/>
</dbReference>
<dbReference type="PANTHER" id="PTHR11945">
    <property type="entry name" value="MADS BOX PROTEIN"/>
    <property type="match status" value="1"/>
</dbReference>
<evidence type="ECO:0000256" key="4">
    <source>
        <dbReference type="ARBA" id="ARBA00023163"/>
    </source>
</evidence>
<protein>
    <submittedName>
        <fullName evidence="8">Agamous-like MADS-box protein AGL80</fullName>
    </submittedName>
</protein>
<dbReference type="GO" id="GO:0046983">
    <property type="term" value="F:protein dimerization activity"/>
    <property type="evidence" value="ECO:0007669"/>
    <property type="project" value="InterPro"/>
</dbReference>
<reference evidence="7" key="1">
    <citation type="journal article" date="2015" name="Nat. Genet.">
        <title>The pineapple genome and the evolution of CAM photosynthesis.</title>
        <authorList>
            <person name="Ming R."/>
            <person name="VanBuren R."/>
            <person name="Wai C.M."/>
            <person name="Tang H."/>
            <person name="Schatz M.C."/>
            <person name="Bowers J.E."/>
            <person name="Lyons E."/>
            <person name="Wang M.L."/>
            <person name="Chen J."/>
            <person name="Biggers E."/>
            <person name="Zhang J."/>
            <person name="Huang L."/>
            <person name="Zhang L."/>
            <person name="Miao W."/>
            <person name="Zhang J."/>
            <person name="Ye Z."/>
            <person name="Miao C."/>
            <person name="Lin Z."/>
            <person name="Wang H."/>
            <person name="Zhou H."/>
            <person name="Yim W.C."/>
            <person name="Priest H.D."/>
            <person name="Zheng C."/>
            <person name="Woodhouse M."/>
            <person name="Edger P.P."/>
            <person name="Guyot R."/>
            <person name="Guo H.B."/>
            <person name="Guo H."/>
            <person name="Zheng G."/>
            <person name="Singh R."/>
            <person name="Sharma A."/>
            <person name="Min X."/>
            <person name="Zheng Y."/>
            <person name="Lee H."/>
            <person name="Gurtowski J."/>
            <person name="Sedlazeck F.J."/>
            <person name="Harkess A."/>
            <person name="McKain M.R."/>
            <person name="Liao Z."/>
            <person name="Fang J."/>
            <person name="Liu J."/>
            <person name="Zhang X."/>
            <person name="Zhang Q."/>
            <person name="Hu W."/>
            <person name="Qin Y."/>
            <person name="Wang K."/>
            <person name="Chen L.Y."/>
            <person name="Shirley N."/>
            <person name="Lin Y.R."/>
            <person name="Liu L.Y."/>
            <person name="Hernandez A.G."/>
            <person name="Wright C.L."/>
            <person name="Bulone V."/>
            <person name="Tuskan G.A."/>
            <person name="Heath K."/>
            <person name="Zee F."/>
            <person name="Moore P.H."/>
            <person name="Sunkar R."/>
            <person name="Leebens-Mack J.H."/>
            <person name="Mockler T."/>
            <person name="Bennetzen J.L."/>
            <person name="Freeling M."/>
            <person name="Sankoff D."/>
            <person name="Paterson A.H."/>
            <person name="Zhu X."/>
            <person name="Yang X."/>
            <person name="Smith J.A."/>
            <person name="Cushman J.C."/>
            <person name="Paull R.E."/>
            <person name="Yu Q."/>
        </authorList>
    </citation>
    <scope>NUCLEOTIDE SEQUENCE [LARGE SCALE GENOMIC DNA]</scope>
    <source>
        <strain evidence="7">cv. F153</strain>
    </source>
</reference>
<dbReference type="GeneID" id="109719299"/>
<evidence type="ECO:0000256" key="1">
    <source>
        <dbReference type="ARBA" id="ARBA00004123"/>
    </source>
</evidence>
<dbReference type="GO" id="GO:0000978">
    <property type="term" value="F:RNA polymerase II cis-regulatory region sequence-specific DNA binding"/>
    <property type="evidence" value="ECO:0007669"/>
    <property type="project" value="TreeGrafter"/>
</dbReference>
<keyword evidence="2" id="KW-0805">Transcription regulation</keyword>
<evidence type="ECO:0000313" key="8">
    <source>
        <dbReference type="RefSeq" id="XP_020101462.1"/>
    </source>
</evidence>
<sequence length="253" mass="28251">MARKKVKLMWIANDATRRTTMKKRRKGLLKKVHELSVLCGVDACLIVYGTPSDRFPADILPSEPRGVARVVTQFRGLPEGERRRKMVSQESFLRQRVGKMRDAQRRQLRENRQGELLALVAEGLSGRRSSFSNLAQVEEVASLTWMLDAKFKSVYDQLETQLRQLYSATPEGGVPLQAAAEEAAVRVVDHDPQSAAAAAAAAVEVLNRHDSSLLPPADTPTPQPPMVGPWAELQTPYLDPYVADPWLDSFYPF</sequence>
<evidence type="ECO:0000256" key="2">
    <source>
        <dbReference type="ARBA" id="ARBA00023015"/>
    </source>
</evidence>
<dbReference type="InterPro" id="IPR036879">
    <property type="entry name" value="TF_MADSbox_sf"/>
</dbReference>
<evidence type="ECO:0000256" key="5">
    <source>
        <dbReference type="ARBA" id="ARBA00023242"/>
    </source>
</evidence>
<keyword evidence="7" id="KW-1185">Reference proteome</keyword>